<dbReference type="RefSeq" id="WP_087617382.1">
    <property type="nucleotide sequence ID" value="NZ_JAFBEY010000001.1"/>
</dbReference>
<organism evidence="1 2">
    <name type="scientific">Solibacillus kalamii</name>
    <dbReference type="NCBI Taxonomy" id="1748298"/>
    <lineage>
        <taxon>Bacteria</taxon>
        <taxon>Bacillati</taxon>
        <taxon>Bacillota</taxon>
        <taxon>Bacilli</taxon>
        <taxon>Bacillales</taxon>
        <taxon>Caryophanaceae</taxon>
        <taxon>Solibacillus</taxon>
    </lineage>
</organism>
<name>A0ABX3ZHH9_9BACL</name>
<dbReference type="EMBL" id="NHNT01000005">
    <property type="protein sequence ID" value="OUZ39181.1"/>
    <property type="molecule type" value="Genomic_DNA"/>
</dbReference>
<evidence type="ECO:0000313" key="2">
    <source>
        <dbReference type="Proteomes" id="UP000196594"/>
    </source>
</evidence>
<evidence type="ECO:0000313" key="1">
    <source>
        <dbReference type="EMBL" id="OUZ39181.1"/>
    </source>
</evidence>
<comment type="caution">
    <text evidence="1">The sequence shown here is derived from an EMBL/GenBank/DDBJ whole genome shotgun (WGS) entry which is preliminary data.</text>
</comment>
<dbReference type="Proteomes" id="UP000196594">
    <property type="component" value="Unassembled WGS sequence"/>
</dbReference>
<sequence>MDYLKIVSYKGYEVNVKRTKKQRSDKKHTIQALLSKQEKLLVNEVMYQQGYGTIVDFVTDAVANGIHLTIIKADLVAAKRYLREADGIQVNGRLNGELYDHFRLLQAKANINQRQLTLVLIKKAVEMAGYRWS</sequence>
<evidence type="ECO:0008006" key="3">
    <source>
        <dbReference type="Google" id="ProtNLM"/>
    </source>
</evidence>
<keyword evidence="2" id="KW-1185">Reference proteome</keyword>
<reference evidence="1 2" key="1">
    <citation type="journal article" date="2017" name="Int. J. Syst. Evol. Microbiol.">
        <title>Solibacillus kalamii sp. nov., isolated from a high-efficiency particulate arrestance filter system used in the International Space Station.</title>
        <authorList>
            <person name="Checinska Sielaff A."/>
            <person name="Kumar R.M."/>
            <person name="Pal D."/>
            <person name="Mayilraj S."/>
            <person name="Venkateswaran K."/>
        </authorList>
    </citation>
    <scope>NUCLEOTIDE SEQUENCE [LARGE SCALE GENOMIC DNA]</scope>
    <source>
        <strain evidence="1 2">ISSFR-015</strain>
    </source>
</reference>
<protein>
    <recommendedName>
        <fullName evidence="3">Resolvase/invertase-type recombinase catalytic domain-containing protein</fullName>
    </recommendedName>
</protein>
<gene>
    <name evidence="1" type="ORF">CBM15_09990</name>
</gene>
<accession>A0ABX3ZHH9</accession>
<proteinExistence type="predicted"/>